<dbReference type="Proteomes" id="UP000829756">
    <property type="component" value="Chromosome"/>
</dbReference>
<gene>
    <name evidence="4" type="ORF">EV680_10440</name>
    <name evidence="5" type="ORF">LVJ78_10205</name>
</gene>
<reference evidence="4 6" key="1">
    <citation type="submission" date="2019-03" db="EMBL/GenBank/DDBJ databases">
        <title>Genomic Encyclopedia of Type Strains, Phase IV (KMG-IV): sequencing the most valuable type-strain genomes for metagenomic binning, comparative biology and taxonomic classification.</title>
        <authorList>
            <person name="Goeker M."/>
        </authorList>
    </citation>
    <scope>NUCLEOTIDE SEQUENCE [LARGE SCALE GENOMIC DNA]</scope>
    <source>
        <strain evidence="4 6">DSM 17474</strain>
    </source>
</reference>
<evidence type="ECO:0000259" key="3">
    <source>
        <dbReference type="PROSITE" id="PS51186"/>
    </source>
</evidence>
<evidence type="ECO:0000256" key="2">
    <source>
        <dbReference type="ARBA" id="ARBA00023315"/>
    </source>
</evidence>
<dbReference type="EMBL" id="CP091507">
    <property type="protein sequence ID" value="UOO79054.1"/>
    <property type="molecule type" value="Genomic_DNA"/>
</dbReference>
<dbReference type="Pfam" id="PF13508">
    <property type="entry name" value="Acetyltransf_7"/>
    <property type="match status" value="1"/>
</dbReference>
<dbReference type="KEGG" id="usu:LVJ78_10205"/>
<dbReference type="AlphaFoldDB" id="A0AAE9GU63"/>
<keyword evidence="1 5" id="KW-0808">Transferase</keyword>
<dbReference type="Gene3D" id="3.40.630.30">
    <property type="match status" value="1"/>
</dbReference>
<evidence type="ECO:0000313" key="4">
    <source>
        <dbReference type="EMBL" id="TCP09175.1"/>
    </source>
</evidence>
<dbReference type="InterPro" id="IPR016181">
    <property type="entry name" value="Acyl_CoA_acyltransferase"/>
</dbReference>
<dbReference type="InterPro" id="IPR000182">
    <property type="entry name" value="GNAT_dom"/>
</dbReference>
<evidence type="ECO:0000313" key="5">
    <source>
        <dbReference type="EMBL" id="UOO79054.1"/>
    </source>
</evidence>
<accession>A0AAE9GU63</accession>
<feature type="domain" description="N-acetyltransferase" evidence="3">
    <location>
        <begin position="1"/>
        <end position="145"/>
    </location>
</feature>
<name>A0AAE9GU63_9NEIS</name>
<dbReference type="PANTHER" id="PTHR43800">
    <property type="entry name" value="PEPTIDYL-LYSINE N-ACETYLTRANSFERASE YJAB"/>
    <property type="match status" value="1"/>
</dbReference>
<keyword evidence="2 5" id="KW-0012">Acyltransferase</keyword>
<dbReference type="RefSeq" id="WP_132952842.1">
    <property type="nucleotide sequence ID" value="NZ_CP091507.1"/>
</dbReference>
<organism evidence="5 7">
    <name type="scientific">Uruburuella suis</name>
    <dbReference type="NCBI Taxonomy" id="252130"/>
    <lineage>
        <taxon>Bacteria</taxon>
        <taxon>Pseudomonadati</taxon>
        <taxon>Pseudomonadota</taxon>
        <taxon>Betaproteobacteria</taxon>
        <taxon>Neisseriales</taxon>
        <taxon>Neisseriaceae</taxon>
        <taxon>Uruburuella</taxon>
    </lineage>
</organism>
<protein>
    <submittedName>
        <fullName evidence="4 5">Acetyltransferase</fullName>
        <ecNumber evidence="5">2.3.1.-</ecNumber>
    </submittedName>
</protein>
<dbReference type="SUPFAM" id="SSF55729">
    <property type="entry name" value="Acyl-CoA N-acyltransferases (Nat)"/>
    <property type="match status" value="1"/>
</dbReference>
<dbReference type="Proteomes" id="UP000294721">
    <property type="component" value="Unassembled WGS sequence"/>
</dbReference>
<reference evidence="5" key="3">
    <citation type="journal article" date="2022" name="Res Sq">
        <title>Evolution of multicellular longitudinally dividing oral cavity symbionts (Neisseriaceae).</title>
        <authorList>
            <person name="Nyongesa S."/>
            <person name="Weber P."/>
            <person name="Bernet E."/>
            <person name="Pullido F."/>
            <person name="Nieckarz M."/>
            <person name="Delaby M."/>
            <person name="Nieves C."/>
            <person name="Viehboeck T."/>
            <person name="Krause N."/>
            <person name="Rivera-Millot A."/>
            <person name="Nakamura A."/>
            <person name="Vischer N."/>
            <person name="VanNieuwenhze M."/>
            <person name="Brun Y."/>
            <person name="Cava F."/>
            <person name="Bulgheresi S."/>
            <person name="Veyrier F."/>
        </authorList>
    </citation>
    <scope>NUCLEOTIDE SEQUENCE</scope>
    <source>
        <strain evidence="5">1258/02</strain>
    </source>
</reference>
<sequence>MNIRKAQPEDHHALLAIWEQSVRASHDFLSEQDISRLLIVVRDQALPCLEVWVLCDETETPIGFMGLSGNKLGALFIAPARFRQGAGKLMLHYARKLKGRLLVDVNEQNPQAVAFYLANGFAVSHRSPTDAQGRPFALLHLSEPD</sequence>
<reference evidence="5" key="2">
    <citation type="submission" date="2021-12" db="EMBL/GenBank/DDBJ databases">
        <authorList>
            <person name="Veyrier F.J."/>
        </authorList>
    </citation>
    <scope>NUCLEOTIDE SEQUENCE</scope>
    <source>
        <strain evidence="5">1258/02</strain>
    </source>
</reference>
<dbReference type="PANTHER" id="PTHR43800:SF1">
    <property type="entry name" value="PEPTIDYL-LYSINE N-ACETYLTRANSFERASE YJAB"/>
    <property type="match status" value="1"/>
</dbReference>
<evidence type="ECO:0000313" key="6">
    <source>
        <dbReference type="Proteomes" id="UP000294721"/>
    </source>
</evidence>
<keyword evidence="6" id="KW-1185">Reference proteome</keyword>
<dbReference type="GO" id="GO:0016747">
    <property type="term" value="F:acyltransferase activity, transferring groups other than amino-acyl groups"/>
    <property type="evidence" value="ECO:0007669"/>
    <property type="project" value="InterPro"/>
</dbReference>
<dbReference type="EC" id="2.3.1.-" evidence="5"/>
<dbReference type="EMBL" id="SLXE01000004">
    <property type="protein sequence ID" value="TCP09175.1"/>
    <property type="molecule type" value="Genomic_DNA"/>
</dbReference>
<evidence type="ECO:0000256" key="1">
    <source>
        <dbReference type="ARBA" id="ARBA00022679"/>
    </source>
</evidence>
<evidence type="ECO:0000313" key="7">
    <source>
        <dbReference type="Proteomes" id="UP000829756"/>
    </source>
</evidence>
<proteinExistence type="predicted"/>
<dbReference type="PROSITE" id="PS51186">
    <property type="entry name" value="GNAT"/>
    <property type="match status" value="1"/>
</dbReference>